<dbReference type="InterPro" id="IPR013185">
    <property type="entry name" value="Transl_elong_KOW-like"/>
</dbReference>
<dbReference type="EMBL" id="JNVC02000005">
    <property type="protein sequence ID" value="KEZ51659.1"/>
    <property type="molecule type" value="Genomic_DNA"/>
</dbReference>
<dbReference type="InterPro" id="IPR008991">
    <property type="entry name" value="Translation_prot_SH3-like_sf"/>
</dbReference>
<dbReference type="RefSeq" id="WP_029279759.1">
    <property type="nucleotide sequence ID" value="NZ_CANLZQ010000001.1"/>
</dbReference>
<dbReference type="Pfam" id="PF08207">
    <property type="entry name" value="EFP_N"/>
    <property type="match status" value="1"/>
</dbReference>
<dbReference type="SMART" id="SM00841">
    <property type="entry name" value="Elong-fact-P_C"/>
    <property type="match status" value="1"/>
</dbReference>
<comment type="similarity">
    <text evidence="3 8 10">Belongs to the elongation factor P family.</text>
</comment>
<dbReference type="SMART" id="SM01185">
    <property type="entry name" value="EFP"/>
    <property type="match status" value="1"/>
</dbReference>
<dbReference type="InterPro" id="IPR020599">
    <property type="entry name" value="Transl_elong_fac_P/YeiP"/>
</dbReference>
<organism evidence="13 14">
    <name type="scientific">Metabacillus indicus</name>
    <name type="common">Bacillus indicus</name>
    <dbReference type="NCBI Taxonomy" id="246786"/>
    <lineage>
        <taxon>Bacteria</taxon>
        <taxon>Bacillati</taxon>
        <taxon>Bacillota</taxon>
        <taxon>Bacilli</taxon>
        <taxon>Bacillales</taxon>
        <taxon>Bacillaceae</taxon>
        <taxon>Metabacillus</taxon>
    </lineage>
</organism>
<dbReference type="Pfam" id="PF09285">
    <property type="entry name" value="Elong-fact-P_C"/>
    <property type="match status" value="1"/>
</dbReference>
<dbReference type="FunFam" id="2.30.30.30:FF:000010">
    <property type="entry name" value="Elongation factor P"/>
    <property type="match status" value="1"/>
</dbReference>
<dbReference type="InterPro" id="IPR013852">
    <property type="entry name" value="Transl_elong_P/YeiP_CS"/>
</dbReference>
<dbReference type="InterPro" id="IPR011768">
    <property type="entry name" value="Transl_elongation_fac_P"/>
</dbReference>
<dbReference type="NCBIfam" id="NF001810">
    <property type="entry name" value="PRK00529.1"/>
    <property type="match status" value="1"/>
</dbReference>
<evidence type="ECO:0000256" key="5">
    <source>
        <dbReference type="ARBA" id="ARBA00022768"/>
    </source>
</evidence>
<dbReference type="InterPro" id="IPR012340">
    <property type="entry name" value="NA-bd_OB-fold"/>
</dbReference>
<keyword evidence="6 8" id="KW-0648">Protein biosynthesis</keyword>
<dbReference type="GO" id="GO:0003746">
    <property type="term" value="F:translation elongation factor activity"/>
    <property type="evidence" value="ECO:0007669"/>
    <property type="project" value="UniProtKB-UniRule"/>
</dbReference>
<dbReference type="PANTHER" id="PTHR30053">
    <property type="entry name" value="ELONGATION FACTOR P"/>
    <property type="match status" value="1"/>
</dbReference>
<evidence type="ECO:0000313" key="14">
    <source>
        <dbReference type="Proteomes" id="UP000028549"/>
    </source>
</evidence>
<evidence type="ECO:0000256" key="9">
    <source>
        <dbReference type="NCBIfam" id="TIGR00038"/>
    </source>
</evidence>
<evidence type="ECO:0000256" key="7">
    <source>
        <dbReference type="ARBA" id="ARBA00025469"/>
    </source>
</evidence>
<dbReference type="PANTHER" id="PTHR30053:SF12">
    <property type="entry name" value="ELONGATION FACTOR P (EF-P) FAMILY PROTEIN"/>
    <property type="match status" value="1"/>
</dbReference>
<dbReference type="InterPro" id="IPR001059">
    <property type="entry name" value="Transl_elong_P/YeiP_cen"/>
</dbReference>
<evidence type="ECO:0000256" key="1">
    <source>
        <dbReference type="ARBA" id="ARBA00004496"/>
    </source>
</evidence>
<dbReference type="PROSITE" id="PS01275">
    <property type="entry name" value="EFP"/>
    <property type="match status" value="1"/>
</dbReference>
<evidence type="ECO:0000313" key="13">
    <source>
        <dbReference type="EMBL" id="KEZ51659.1"/>
    </source>
</evidence>
<dbReference type="SUPFAM" id="SSF50104">
    <property type="entry name" value="Translation proteins SH3-like domain"/>
    <property type="match status" value="1"/>
</dbReference>
<dbReference type="NCBIfam" id="TIGR00038">
    <property type="entry name" value="efp"/>
    <property type="match status" value="1"/>
</dbReference>
<dbReference type="AlphaFoldDB" id="A0A084GWE7"/>
<evidence type="ECO:0000259" key="11">
    <source>
        <dbReference type="SMART" id="SM00841"/>
    </source>
</evidence>
<dbReference type="GO" id="GO:0005829">
    <property type="term" value="C:cytosol"/>
    <property type="evidence" value="ECO:0007669"/>
    <property type="project" value="UniProtKB-ARBA"/>
</dbReference>
<dbReference type="InterPro" id="IPR014722">
    <property type="entry name" value="Rib_uL2_dom2"/>
</dbReference>
<evidence type="ECO:0000256" key="4">
    <source>
        <dbReference type="ARBA" id="ARBA00022490"/>
    </source>
</evidence>
<dbReference type="HAMAP" id="MF_00141">
    <property type="entry name" value="EF_P"/>
    <property type="match status" value="1"/>
</dbReference>
<comment type="subcellular location">
    <subcellularLocation>
        <location evidence="1 8">Cytoplasm</location>
    </subcellularLocation>
</comment>
<evidence type="ECO:0000259" key="12">
    <source>
        <dbReference type="SMART" id="SM01185"/>
    </source>
</evidence>
<comment type="caution">
    <text evidence="13">The sequence shown here is derived from an EMBL/GenBank/DDBJ whole genome shotgun (WGS) entry which is preliminary data.</text>
</comment>
<protein>
    <recommendedName>
        <fullName evidence="8 9">Elongation factor P</fullName>
        <shortName evidence="8">EF-P</shortName>
    </recommendedName>
</protein>
<proteinExistence type="inferred from homology"/>
<dbReference type="CDD" id="cd05794">
    <property type="entry name" value="S1_EF-P_repeat_2"/>
    <property type="match status" value="1"/>
</dbReference>
<feature type="domain" description="Translation elongation factor P/YeiP central" evidence="12">
    <location>
        <begin position="67"/>
        <end position="121"/>
    </location>
</feature>
<dbReference type="STRING" id="246786.GS18_0211060"/>
<dbReference type="Gene3D" id="2.30.30.30">
    <property type="match status" value="1"/>
</dbReference>
<dbReference type="Pfam" id="PF01132">
    <property type="entry name" value="EFP"/>
    <property type="match status" value="1"/>
</dbReference>
<sequence length="185" mass="20627">MISVNDFRTGLTIEVDNGIWRVMDFQHVKPGKGAAFVRSKLRNLRTGAVQEKTFRAGEKVAKAQIENRKMQYLYANGDQHVFMDNESYDQVELPEASIEYELKFLKENMEVSIMMFGSETLGVELPNTVELEVIETEPGIKGDTASGGTKPAKVQTGLIVNVPFFVNEGDVLIINTTDSSYVSRA</sequence>
<evidence type="ECO:0000256" key="3">
    <source>
        <dbReference type="ARBA" id="ARBA00009479"/>
    </source>
</evidence>
<dbReference type="Gene3D" id="2.40.50.140">
    <property type="entry name" value="Nucleic acid-binding proteins"/>
    <property type="match status" value="2"/>
</dbReference>
<comment type="function">
    <text evidence="7 8">Involved in peptide bond synthesis. Stimulates efficient translation and peptide-bond synthesis on native or reconstituted 70S ribosomes in vitro. Probably functions indirectly by altering the affinity of the ribosome for aminoacyl-tRNA, thus increasing their reactivity as acceptors for peptidyl transferase.</text>
</comment>
<dbReference type="InterPro" id="IPR015365">
    <property type="entry name" value="Elong-fact-P_C"/>
</dbReference>
<evidence type="ECO:0000256" key="8">
    <source>
        <dbReference type="HAMAP-Rule" id="MF_00141"/>
    </source>
</evidence>
<dbReference type="Proteomes" id="UP000028549">
    <property type="component" value="Unassembled WGS sequence"/>
</dbReference>
<comment type="pathway">
    <text evidence="2 8">Protein biosynthesis; polypeptide chain elongation.</text>
</comment>
<evidence type="ECO:0000256" key="6">
    <source>
        <dbReference type="ARBA" id="ARBA00022917"/>
    </source>
</evidence>
<gene>
    <name evidence="8" type="primary">efp</name>
    <name evidence="13" type="ORF">GS18_0211060</name>
</gene>
<dbReference type="OrthoDB" id="9801844at2"/>
<feature type="domain" description="Elongation factor P C-terminal" evidence="11">
    <location>
        <begin position="129"/>
        <end position="184"/>
    </location>
</feature>
<dbReference type="FunFam" id="2.40.50.140:FF:000004">
    <property type="entry name" value="Elongation factor P"/>
    <property type="match status" value="1"/>
</dbReference>
<dbReference type="SUPFAM" id="SSF50249">
    <property type="entry name" value="Nucleic acid-binding proteins"/>
    <property type="match status" value="2"/>
</dbReference>
<dbReference type="PIRSF" id="PIRSF005901">
    <property type="entry name" value="EF-P"/>
    <property type="match status" value="1"/>
</dbReference>
<name>A0A084GWE7_METID</name>
<accession>A0A084GWE7</accession>
<evidence type="ECO:0000256" key="2">
    <source>
        <dbReference type="ARBA" id="ARBA00004815"/>
    </source>
</evidence>
<keyword evidence="4 8" id="KW-0963">Cytoplasm</keyword>
<reference evidence="13 14" key="1">
    <citation type="journal article" date="2005" name="Int. J. Syst. Evol. Microbiol.">
        <title>Bacillus cibi sp. nov., isolated from jeotgal, a traditional Korean fermented seafood.</title>
        <authorList>
            <person name="Yoon J.H."/>
            <person name="Lee C.H."/>
            <person name="Oh T.K."/>
        </authorList>
    </citation>
    <scope>NUCLEOTIDE SEQUENCE [LARGE SCALE GENOMIC DNA]</scope>
    <source>
        <strain evidence="13 14">DSM 16189</strain>
    </source>
</reference>
<dbReference type="UniPathway" id="UPA00345"/>
<dbReference type="CDD" id="cd04470">
    <property type="entry name" value="S1_EF-P_repeat_1"/>
    <property type="match status" value="1"/>
</dbReference>
<dbReference type="GO" id="GO:0043043">
    <property type="term" value="P:peptide biosynthetic process"/>
    <property type="evidence" value="ECO:0007669"/>
    <property type="project" value="InterPro"/>
</dbReference>
<evidence type="ECO:0000256" key="10">
    <source>
        <dbReference type="RuleBase" id="RU004389"/>
    </source>
</evidence>
<keyword evidence="14" id="KW-1185">Reference proteome</keyword>
<keyword evidence="5 8" id="KW-0251">Elongation factor</keyword>
<dbReference type="FunFam" id="2.40.50.140:FF:000009">
    <property type="entry name" value="Elongation factor P"/>
    <property type="match status" value="1"/>
</dbReference>